<feature type="region of interest" description="Disordered" evidence="1">
    <location>
        <begin position="1"/>
        <end position="21"/>
    </location>
</feature>
<dbReference type="GeneID" id="78823899"/>
<reference evidence="2 3" key="1">
    <citation type="journal article" date="2010" name="Appl. Environ. Microbiol.">
        <title>The genome sequence of the crenarchaeon Acidilobus saccharovorans supports a new order, Acidilobales, and suggests an important ecological role in terrestrial acidic hot springs.</title>
        <authorList>
            <person name="Mardanov A.V."/>
            <person name="Svetlitchnyi V.A."/>
            <person name="Beletsky A.V."/>
            <person name="Prokofeva M.I."/>
            <person name="Bonch-Osmolovskaya E.A."/>
            <person name="Ravin N.V."/>
            <person name="Skryabin K.G."/>
        </authorList>
    </citation>
    <scope>NUCLEOTIDE SEQUENCE [LARGE SCALE GENOMIC DNA]</scope>
    <source>
        <strain evidence="3">DSM 16705 / JCM 18335 / VKM B-2471 / 345-15</strain>
    </source>
</reference>
<dbReference type="RefSeq" id="WP_013267256.1">
    <property type="nucleotide sequence ID" value="NC_014374.1"/>
</dbReference>
<dbReference type="InParanoid" id="D9Q356"/>
<dbReference type="EMBL" id="CP001742">
    <property type="protein sequence ID" value="ADL19744.1"/>
    <property type="molecule type" value="Genomic_DNA"/>
</dbReference>
<accession>D9Q356</accession>
<protein>
    <submittedName>
        <fullName evidence="2">Uncharacterized protein</fullName>
    </submittedName>
</protein>
<dbReference type="Proteomes" id="UP000000346">
    <property type="component" value="Chromosome"/>
</dbReference>
<organism evidence="2 3">
    <name type="scientific">Acidilobus saccharovorans (strain DSM 16705 / JCM 18335 / VKM B-2471 / 345-15)</name>
    <dbReference type="NCBI Taxonomy" id="666510"/>
    <lineage>
        <taxon>Archaea</taxon>
        <taxon>Thermoproteota</taxon>
        <taxon>Thermoprotei</taxon>
        <taxon>Acidilobales</taxon>
        <taxon>Acidilobaceae</taxon>
        <taxon>Acidilobus</taxon>
    </lineage>
</organism>
<dbReference type="KEGG" id="asc:ASAC_1339"/>
<keyword evidence="3" id="KW-1185">Reference proteome</keyword>
<evidence type="ECO:0000313" key="2">
    <source>
        <dbReference type="EMBL" id="ADL19744.1"/>
    </source>
</evidence>
<dbReference type="AlphaFoldDB" id="D9Q356"/>
<dbReference type="HOGENOM" id="CLU_3282638_0_0_2"/>
<proteinExistence type="predicted"/>
<name>D9Q356_ACIS3</name>
<evidence type="ECO:0000313" key="3">
    <source>
        <dbReference type="Proteomes" id="UP000000346"/>
    </source>
</evidence>
<gene>
    <name evidence="2" type="ordered locus">ASAC_1339</name>
</gene>
<feature type="compositionally biased region" description="Basic and acidic residues" evidence="1">
    <location>
        <begin position="1"/>
        <end position="10"/>
    </location>
</feature>
<sequence>MSTIRHENRSSARIVRSPHGQQDSLQMSFLVQSGLYRFTR</sequence>
<evidence type="ECO:0000256" key="1">
    <source>
        <dbReference type="SAM" id="MobiDB-lite"/>
    </source>
</evidence>